<dbReference type="RefSeq" id="WP_002250719.1">
    <property type="nucleotide sequence ID" value="NZ_CAUIXS010000003.1"/>
</dbReference>
<protein>
    <submittedName>
        <fullName evidence="2">Type II toxin-antitoxin system RelE/ParE family toxin</fullName>
    </submittedName>
</protein>
<dbReference type="InterPro" id="IPR035093">
    <property type="entry name" value="RelE/ParE_toxin_dom_sf"/>
</dbReference>
<dbReference type="Proteomes" id="UP001447151">
    <property type="component" value="Unassembled WGS sequence"/>
</dbReference>
<proteinExistence type="predicted"/>
<dbReference type="EMBL" id="JBECZB010000005">
    <property type="protein sequence ID" value="MEQ3510662.1"/>
    <property type="molecule type" value="Genomic_DNA"/>
</dbReference>
<reference evidence="2 3" key="1">
    <citation type="submission" date="2024-05" db="EMBL/GenBank/DDBJ databases">
        <authorList>
            <person name="Matzinger S.R."/>
            <person name="Bankers L."/>
            <person name="Rossheim A."/>
            <person name="Hetherington-Rauth M.C."/>
            <person name="Smith A."/>
            <person name="Baird S."/>
            <person name="Polanco D."/>
        </authorList>
    </citation>
    <scope>NUCLEOTIDE SEQUENCE [LARGE SCALE GENOMIC DNA]</scope>
    <source>
        <strain evidence="2 3">2024CJ-00066</strain>
    </source>
</reference>
<keyword evidence="3" id="KW-1185">Reference proteome</keyword>
<evidence type="ECO:0000313" key="3">
    <source>
        <dbReference type="Proteomes" id="UP001447151"/>
    </source>
</evidence>
<comment type="caution">
    <text evidence="2">The sequence shown here is derived from an EMBL/GenBank/DDBJ whole genome shotgun (WGS) entry which is preliminary data.</text>
</comment>
<gene>
    <name evidence="2" type="ORF">ABM124_04905</name>
</gene>
<evidence type="ECO:0000256" key="1">
    <source>
        <dbReference type="ARBA" id="ARBA00022649"/>
    </source>
</evidence>
<organism evidence="2 3">
    <name type="scientific">Neisseria polysaccharea</name>
    <dbReference type="NCBI Taxonomy" id="489"/>
    <lineage>
        <taxon>Bacteria</taxon>
        <taxon>Pseudomonadati</taxon>
        <taxon>Pseudomonadota</taxon>
        <taxon>Betaproteobacteria</taxon>
        <taxon>Neisseriales</taxon>
        <taxon>Neisseriaceae</taxon>
        <taxon>Neisseria</taxon>
    </lineage>
</organism>
<dbReference type="InterPro" id="IPR007712">
    <property type="entry name" value="RelE/ParE_toxin"/>
</dbReference>
<dbReference type="Pfam" id="PF05016">
    <property type="entry name" value="ParE_toxin"/>
    <property type="match status" value="1"/>
</dbReference>
<accession>A0ABV1JJI8</accession>
<dbReference type="Gene3D" id="3.30.2310.20">
    <property type="entry name" value="RelE-like"/>
    <property type="match status" value="1"/>
</dbReference>
<keyword evidence="1" id="KW-1277">Toxin-antitoxin system</keyword>
<evidence type="ECO:0000313" key="2">
    <source>
        <dbReference type="EMBL" id="MEQ3510662.1"/>
    </source>
</evidence>
<sequence>MPQVKLIITRPAQSDLVRIYNFLNDLGAERQANTVMRLLKNSFVSTQSSPSNGKPYDLSVAGETLQNVREVIVPYGKSGYSYLFWHDKSGKQILILTVRHFRENAYRLSFPFL</sequence>
<name>A0ABV1JJI8_NEIPO</name>